<proteinExistence type="predicted"/>
<dbReference type="GO" id="GO:0006229">
    <property type="term" value="P:dUTP biosynthetic process"/>
    <property type="evidence" value="ECO:0007669"/>
    <property type="project" value="InterPro"/>
</dbReference>
<sequence length="273" mass="30901">MNALSAEDLKRENGKTFLVHPVCSENFTPLGYDLRVGKAFILSQSTSPQEISYTVLAERDGEKFFCFPPNSTIIIVTKERVWLSGFLMGAIHARGSLALRGIMINSTTVDPNWDGHMLMRVHNTSQKVEELSENEAFCTLVLHRLTSYTKGKPKSDPRSAVNKLDDIYGTTVAPELYKELQQPNSKKDFEATSERINKANLEITRSWKWNFFFRTCLLIFSAFAIFAITFSVDMSFLISLFNANIRNTIASALLLLFLLPALYFSAKLFISKQ</sequence>
<organism evidence="4 5">
    <name type="scientific">Donghicola tyrosinivorans</name>
    <dbReference type="NCBI Taxonomy" id="1652492"/>
    <lineage>
        <taxon>Bacteria</taxon>
        <taxon>Pseudomonadati</taxon>
        <taxon>Pseudomonadota</taxon>
        <taxon>Alphaproteobacteria</taxon>
        <taxon>Rhodobacterales</taxon>
        <taxon>Roseobacteraceae</taxon>
        <taxon>Donghicola</taxon>
    </lineage>
</organism>
<dbReference type="RefSeq" id="WP_170107994.1">
    <property type="nucleotide sequence ID" value="NZ_PVTQ01000003.1"/>
</dbReference>
<dbReference type="Proteomes" id="UP000238392">
    <property type="component" value="Unassembled WGS sequence"/>
</dbReference>
<dbReference type="Pfam" id="PF22769">
    <property type="entry name" value="DCD"/>
    <property type="match status" value="1"/>
</dbReference>
<dbReference type="PANTHER" id="PTHR42680:SF3">
    <property type="entry name" value="DCTP DEAMINASE"/>
    <property type="match status" value="1"/>
</dbReference>
<evidence type="ECO:0000256" key="2">
    <source>
        <dbReference type="ARBA" id="ARBA00023080"/>
    </source>
</evidence>
<feature type="transmembrane region" description="Helical" evidence="3">
    <location>
        <begin position="211"/>
        <end position="229"/>
    </location>
</feature>
<feature type="transmembrane region" description="Helical" evidence="3">
    <location>
        <begin position="249"/>
        <end position="270"/>
    </location>
</feature>
<dbReference type="SUPFAM" id="SSF51283">
    <property type="entry name" value="dUTPase-like"/>
    <property type="match status" value="1"/>
</dbReference>
<evidence type="ECO:0000313" key="4">
    <source>
        <dbReference type="EMBL" id="PRY91728.1"/>
    </source>
</evidence>
<dbReference type="CDD" id="cd07557">
    <property type="entry name" value="trimeric_dUTPase"/>
    <property type="match status" value="1"/>
</dbReference>
<keyword evidence="3" id="KW-0472">Membrane</keyword>
<gene>
    <name evidence="4" type="ORF">CLV74_103317</name>
</gene>
<keyword evidence="1" id="KW-0378">Hydrolase</keyword>
<evidence type="ECO:0000256" key="1">
    <source>
        <dbReference type="ARBA" id="ARBA00022801"/>
    </source>
</evidence>
<dbReference type="InterPro" id="IPR036157">
    <property type="entry name" value="dUTPase-like_sf"/>
</dbReference>
<dbReference type="EMBL" id="PVTQ01000003">
    <property type="protein sequence ID" value="PRY91728.1"/>
    <property type="molecule type" value="Genomic_DNA"/>
</dbReference>
<reference evidence="4 5" key="1">
    <citation type="submission" date="2018-03" db="EMBL/GenBank/DDBJ databases">
        <title>Genomic Encyclopedia of Archaeal and Bacterial Type Strains, Phase II (KMG-II): from individual species to whole genera.</title>
        <authorList>
            <person name="Goeker M."/>
        </authorList>
    </citation>
    <scope>NUCLEOTIDE SEQUENCE [LARGE SCALE GENOMIC DNA]</scope>
    <source>
        <strain evidence="4 5">DSM 100212</strain>
    </source>
</reference>
<keyword evidence="3" id="KW-0812">Transmembrane</keyword>
<dbReference type="Gene3D" id="2.70.40.10">
    <property type="match status" value="1"/>
</dbReference>
<keyword evidence="3" id="KW-1133">Transmembrane helix</keyword>
<dbReference type="PANTHER" id="PTHR42680">
    <property type="entry name" value="DCTP DEAMINASE"/>
    <property type="match status" value="1"/>
</dbReference>
<dbReference type="GO" id="GO:0008829">
    <property type="term" value="F:dCTP deaminase activity"/>
    <property type="evidence" value="ECO:0007669"/>
    <property type="project" value="InterPro"/>
</dbReference>
<comment type="caution">
    <text evidence="4">The sequence shown here is derived from an EMBL/GenBank/DDBJ whole genome shotgun (WGS) entry which is preliminary data.</text>
</comment>
<dbReference type="AlphaFoldDB" id="A0A2T0WYF6"/>
<evidence type="ECO:0000256" key="3">
    <source>
        <dbReference type="SAM" id="Phobius"/>
    </source>
</evidence>
<dbReference type="InterPro" id="IPR011962">
    <property type="entry name" value="dCTP_deaminase"/>
</dbReference>
<accession>A0A2T0WYF6</accession>
<protein>
    <submittedName>
        <fullName evidence="4">Deoxycytidine triphosphate deaminase</fullName>
    </submittedName>
</protein>
<name>A0A2T0WYF6_9RHOB</name>
<dbReference type="InterPro" id="IPR033704">
    <property type="entry name" value="dUTPase_trimeric"/>
</dbReference>
<keyword evidence="2" id="KW-0546">Nucleotide metabolism</keyword>
<keyword evidence="5" id="KW-1185">Reference proteome</keyword>
<evidence type="ECO:0000313" key="5">
    <source>
        <dbReference type="Proteomes" id="UP000238392"/>
    </source>
</evidence>